<reference evidence="3" key="2">
    <citation type="submission" date="2020-09" db="EMBL/GenBank/DDBJ databases">
        <authorList>
            <person name="Sun Q."/>
            <person name="Zhou Y."/>
        </authorList>
    </citation>
    <scope>NUCLEOTIDE SEQUENCE</scope>
    <source>
        <strain evidence="3">CGMCC 1.14988</strain>
    </source>
</reference>
<dbReference type="Pfam" id="PF02632">
    <property type="entry name" value="BioY"/>
    <property type="match status" value="1"/>
</dbReference>
<evidence type="ECO:0000256" key="1">
    <source>
        <dbReference type="ARBA" id="ARBA00010692"/>
    </source>
</evidence>
<gene>
    <name evidence="3" type="primary">bioY</name>
    <name evidence="3" type="ORF">GCM10011354_20780</name>
</gene>
<comment type="caution">
    <text evidence="3">The sequence shown here is derived from an EMBL/GenBank/DDBJ whole genome shotgun (WGS) entry which is preliminary data.</text>
</comment>
<keyword evidence="2" id="KW-1133">Transmembrane helix</keyword>
<evidence type="ECO:0000256" key="2">
    <source>
        <dbReference type="SAM" id="Phobius"/>
    </source>
</evidence>
<feature type="transmembrane region" description="Helical" evidence="2">
    <location>
        <begin position="97"/>
        <end position="115"/>
    </location>
</feature>
<keyword evidence="2" id="KW-0812">Transmembrane</keyword>
<dbReference type="EMBL" id="BMHA01000007">
    <property type="protein sequence ID" value="GGI06775.1"/>
    <property type="molecule type" value="Genomic_DNA"/>
</dbReference>
<dbReference type="Proteomes" id="UP000650511">
    <property type="component" value="Unassembled WGS sequence"/>
</dbReference>
<keyword evidence="2" id="KW-0472">Membrane</keyword>
<protein>
    <submittedName>
        <fullName evidence="3">Biotin biosynthesis protein BioY</fullName>
    </submittedName>
</protein>
<feature type="transmembrane region" description="Helical" evidence="2">
    <location>
        <begin position="72"/>
        <end position="91"/>
    </location>
</feature>
<dbReference type="AlphaFoldDB" id="A0A8J3A8N8"/>
<feature type="transmembrane region" description="Helical" evidence="2">
    <location>
        <begin position="127"/>
        <end position="149"/>
    </location>
</feature>
<dbReference type="InterPro" id="IPR003784">
    <property type="entry name" value="BioY"/>
</dbReference>
<dbReference type="PANTHER" id="PTHR34295:SF1">
    <property type="entry name" value="BIOTIN TRANSPORTER BIOY"/>
    <property type="match status" value="1"/>
</dbReference>
<dbReference type="GO" id="GO:0015225">
    <property type="term" value="F:biotin transmembrane transporter activity"/>
    <property type="evidence" value="ECO:0007669"/>
    <property type="project" value="InterPro"/>
</dbReference>
<sequence length="203" mass="20336">MSSVASSSTDHHVLSDVIPGTWVRDGLLAVGFAGAIAASAQMQFALPGTTVPFTAQTFAVLAGALALGRGRAAVGSLLYLALGVVGLPWFSGAGPHTIGYIVGFVAAAALVGTLARRLGTDRPGRVVLAMAAGNLVIWACGATGLALVLGLSPVEAIAAGVVPFLLGDAVKLLAAAGVLPATWALVRGVQRRRSPLRARHTGA</sequence>
<reference evidence="3" key="1">
    <citation type="journal article" date="2014" name="Int. J. Syst. Evol. Microbiol.">
        <title>Complete genome sequence of Corynebacterium casei LMG S-19264T (=DSM 44701T), isolated from a smear-ripened cheese.</title>
        <authorList>
            <consortium name="US DOE Joint Genome Institute (JGI-PGF)"/>
            <person name="Walter F."/>
            <person name="Albersmeier A."/>
            <person name="Kalinowski J."/>
            <person name="Ruckert C."/>
        </authorList>
    </citation>
    <scope>NUCLEOTIDE SEQUENCE</scope>
    <source>
        <strain evidence="3">CGMCC 1.14988</strain>
    </source>
</reference>
<keyword evidence="4" id="KW-1185">Reference proteome</keyword>
<proteinExistence type="inferred from homology"/>
<evidence type="ECO:0000313" key="3">
    <source>
        <dbReference type="EMBL" id="GGI06775.1"/>
    </source>
</evidence>
<dbReference type="GO" id="GO:0005886">
    <property type="term" value="C:plasma membrane"/>
    <property type="evidence" value="ECO:0007669"/>
    <property type="project" value="InterPro"/>
</dbReference>
<feature type="transmembrane region" description="Helical" evidence="2">
    <location>
        <begin position="169"/>
        <end position="189"/>
    </location>
</feature>
<dbReference type="PANTHER" id="PTHR34295">
    <property type="entry name" value="BIOTIN TRANSPORTER BIOY"/>
    <property type="match status" value="1"/>
</dbReference>
<organism evidence="3 4">
    <name type="scientific">Egicoccus halophilus</name>
    <dbReference type="NCBI Taxonomy" id="1670830"/>
    <lineage>
        <taxon>Bacteria</taxon>
        <taxon>Bacillati</taxon>
        <taxon>Actinomycetota</taxon>
        <taxon>Nitriliruptoria</taxon>
        <taxon>Egicoccales</taxon>
        <taxon>Egicoccaceae</taxon>
        <taxon>Egicoccus</taxon>
    </lineage>
</organism>
<name>A0A8J3A8N8_9ACTN</name>
<evidence type="ECO:0000313" key="4">
    <source>
        <dbReference type="Proteomes" id="UP000650511"/>
    </source>
</evidence>
<accession>A0A8J3A8N8</accession>
<dbReference type="Gene3D" id="1.10.1760.20">
    <property type="match status" value="1"/>
</dbReference>
<dbReference type="RefSeq" id="WP_205745473.1">
    <property type="nucleotide sequence ID" value="NZ_BMHA01000007.1"/>
</dbReference>
<comment type="similarity">
    <text evidence="1">Belongs to the BioY family.</text>
</comment>